<dbReference type="Pfam" id="PF20415">
    <property type="entry name" value="DUF6699"/>
    <property type="match status" value="1"/>
</dbReference>
<evidence type="ECO:0000259" key="2">
    <source>
        <dbReference type="Pfam" id="PF20415"/>
    </source>
</evidence>
<reference evidence="3 4" key="1">
    <citation type="submission" date="2014-04" db="EMBL/GenBank/DDBJ databases">
        <authorList>
            <consortium name="DOE Joint Genome Institute"/>
            <person name="Kuo A."/>
            <person name="Kohler A."/>
            <person name="Jargeat P."/>
            <person name="Nagy L.G."/>
            <person name="Floudas D."/>
            <person name="Copeland A."/>
            <person name="Barry K.W."/>
            <person name="Cichocki N."/>
            <person name="Veneault-Fourrey C."/>
            <person name="LaButti K."/>
            <person name="Lindquist E.A."/>
            <person name="Lipzen A."/>
            <person name="Lundell T."/>
            <person name="Morin E."/>
            <person name="Murat C."/>
            <person name="Sun H."/>
            <person name="Tunlid A."/>
            <person name="Henrissat B."/>
            <person name="Grigoriev I.V."/>
            <person name="Hibbett D.S."/>
            <person name="Martin F."/>
            <person name="Nordberg H.P."/>
            <person name="Cantor M.N."/>
            <person name="Hua S.X."/>
        </authorList>
    </citation>
    <scope>NUCLEOTIDE SEQUENCE [LARGE SCALE GENOMIC DNA]</scope>
    <source>
        <strain evidence="3 4">Ve08.2h10</strain>
    </source>
</reference>
<feature type="region of interest" description="Disordered" evidence="1">
    <location>
        <begin position="1"/>
        <end position="24"/>
    </location>
</feature>
<dbReference type="Proteomes" id="UP000054538">
    <property type="component" value="Unassembled WGS sequence"/>
</dbReference>
<keyword evidence="4" id="KW-1185">Reference proteome</keyword>
<accession>A0A0D0DRD3</accession>
<dbReference type="STRING" id="930991.A0A0D0DRD3"/>
<organism evidence="3 4">
    <name type="scientific">Paxillus rubicundulus Ve08.2h10</name>
    <dbReference type="NCBI Taxonomy" id="930991"/>
    <lineage>
        <taxon>Eukaryota</taxon>
        <taxon>Fungi</taxon>
        <taxon>Dikarya</taxon>
        <taxon>Basidiomycota</taxon>
        <taxon>Agaricomycotina</taxon>
        <taxon>Agaricomycetes</taxon>
        <taxon>Agaricomycetidae</taxon>
        <taxon>Boletales</taxon>
        <taxon>Paxilineae</taxon>
        <taxon>Paxillaceae</taxon>
        <taxon>Paxillus</taxon>
    </lineage>
</organism>
<dbReference type="EMBL" id="KN825655">
    <property type="protein sequence ID" value="KIK82240.1"/>
    <property type="molecule type" value="Genomic_DNA"/>
</dbReference>
<dbReference type="InterPro" id="IPR046522">
    <property type="entry name" value="DUF6699"/>
</dbReference>
<protein>
    <recommendedName>
        <fullName evidence="2">DUF6699 domain-containing protein</fullName>
    </recommendedName>
</protein>
<dbReference type="AlphaFoldDB" id="A0A0D0DRD3"/>
<reference evidence="4" key="2">
    <citation type="submission" date="2015-01" db="EMBL/GenBank/DDBJ databases">
        <title>Evolutionary Origins and Diversification of the Mycorrhizal Mutualists.</title>
        <authorList>
            <consortium name="DOE Joint Genome Institute"/>
            <consortium name="Mycorrhizal Genomics Consortium"/>
            <person name="Kohler A."/>
            <person name="Kuo A."/>
            <person name="Nagy L.G."/>
            <person name="Floudas D."/>
            <person name="Copeland A."/>
            <person name="Barry K.W."/>
            <person name="Cichocki N."/>
            <person name="Veneault-Fourrey C."/>
            <person name="LaButti K."/>
            <person name="Lindquist E.A."/>
            <person name="Lipzen A."/>
            <person name="Lundell T."/>
            <person name="Morin E."/>
            <person name="Murat C."/>
            <person name="Riley R."/>
            <person name="Ohm R."/>
            <person name="Sun H."/>
            <person name="Tunlid A."/>
            <person name="Henrissat B."/>
            <person name="Grigoriev I.V."/>
            <person name="Hibbett D.S."/>
            <person name="Martin F."/>
        </authorList>
    </citation>
    <scope>NUCLEOTIDE SEQUENCE [LARGE SCALE GENOMIC DNA]</scope>
    <source>
        <strain evidence="4">Ve08.2h10</strain>
    </source>
</reference>
<dbReference type="HOGENOM" id="CLU_069199_0_0_1"/>
<sequence>MSRLCRAQTNLRHNPRHNATGQPATGERAILSTPVRATKGHFRVIPLYGASEARTETSSLGPDGSSNETHFQASVLKPHPFLAPRSLQLVYDLRLLPAAISFPPTSPYSHGGHQQLNVPMHAGNPRRVRLISPDFPWSFDLDFSSQGPINARNSRVNEGTTGWEHAEPQTISCLDILASLHVALQQPLTDVEWGAGDAKRRESILRARGQRLRLVQRAAAYSPQTQTTQGSLSSSPRSGWSSTSSLSTIRLTRARNHSVLRVDWLGSKVLFGGLVRDDGFARSRLFPGTTEWPPETWVVKFRKL</sequence>
<evidence type="ECO:0000313" key="3">
    <source>
        <dbReference type="EMBL" id="KIK82240.1"/>
    </source>
</evidence>
<dbReference type="InParanoid" id="A0A0D0DRD3"/>
<feature type="compositionally biased region" description="Low complexity" evidence="1">
    <location>
        <begin position="222"/>
        <end position="243"/>
    </location>
</feature>
<evidence type="ECO:0000313" key="4">
    <source>
        <dbReference type="Proteomes" id="UP000054538"/>
    </source>
</evidence>
<evidence type="ECO:0000256" key="1">
    <source>
        <dbReference type="SAM" id="MobiDB-lite"/>
    </source>
</evidence>
<feature type="compositionally biased region" description="Polar residues" evidence="1">
    <location>
        <begin position="7"/>
        <end position="23"/>
    </location>
</feature>
<feature type="domain" description="DUF6699" evidence="2">
    <location>
        <begin position="90"/>
        <end position="277"/>
    </location>
</feature>
<feature type="region of interest" description="Disordered" evidence="1">
    <location>
        <begin position="219"/>
        <end position="243"/>
    </location>
</feature>
<gene>
    <name evidence="3" type="ORF">PAXRUDRAFT_832330</name>
</gene>
<dbReference type="OrthoDB" id="21474at2759"/>
<proteinExistence type="predicted"/>
<name>A0A0D0DRD3_9AGAM</name>